<organism evidence="2 3">
    <name type="scientific">Vibrio metoecus</name>
    <dbReference type="NCBI Taxonomy" id="1481663"/>
    <lineage>
        <taxon>Bacteria</taxon>
        <taxon>Pseudomonadati</taxon>
        <taxon>Pseudomonadota</taxon>
        <taxon>Gammaproteobacteria</taxon>
        <taxon>Vibrionales</taxon>
        <taxon>Vibrionaceae</taxon>
        <taxon>Vibrio</taxon>
    </lineage>
</organism>
<dbReference type="InterPro" id="IPR003607">
    <property type="entry name" value="HD/PDEase_dom"/>
</dbReference>
<dbReference type="CDD" id="cd00077">
    <property type="entry name" value="HDc"/>
    <property type="match status" value="1"/>
</dbReference>
<comment type="caution">
    <text evidence="2">The sequence shown here is derived from an EMBL/GenBank/DDBJ whole genome shotgun (WGS) entry which is preliminary data.</text>
</comment>
<evidence type="ECO:0000313" key="3">
    <source>
        <dbReference type="Proteomes" id="UP000050491"/>
    </source>
</evidence>
<dbReference type="PANTHER" id="PTHR45228">
    <property type="entry name" value="CYCLIC DI-GMP PHOSPHODIESTERASE TM_0186-RELATED"/>
    <property type="match status" value="1"/>
</dbReference>
<dbReference type="Proteomes" id="UP000050491">
    <property type="component" value="Unassembled WGS sequence"/>
</dbReference>
<dbReference type="SUPFAM" id="SSF55781">
    <property type="entry name" value="GAF domain-like"/>
    <property type="match status" value="1"/>
</dbReference>
<gene>
    <name evidence="2" type="ORF">XV92_14925</name>
</gene>
<name>A0A0N8VA40_VIBMT</name>
<proteinExistence type="predicted"/>
<dbReference type="GeneID" id="94013003"/>
<evidence type="ECO:0000259" key="1">
    <source>
        <dbReference type="PROSITE" id="PS51832"/>
    </source>
</evidence>
<keyword evidence="2" id="KW-0378">Hydrolase</keyword>
<dbReference type="AlphaFoldDB" id="A0A0N8VA40"/>
<dbReference type="GO" id="GO:0008081">
    <property type="term" value="F:phosphoric diester hydrolase activity"/>
    <property type="evidence" value="ECO:0007669"/>
    <property type="project" value="UniProtKB-ARBA"/>
</dbReference>
<sequence length="384" mass="44245">MHMQPKVGQFRYYPSVGSLNTYFVSMHEKIRVEFPDIQRISFALYDEKHDSIKTYADSSPVSHDFVHYEFQLSGLPSLQQVKESGSVRIIHDMPNQLQSQTRHNRWLLEHQYRSSFVQPIFHHQEFVGFLFFNSSTGSYFSPSVVKELQPYIDLIQQAVCSEYTLIHHLIQNVEQIESQSPEHWAQLKQHKERISRYAHIIAINIAEQYALDDELIENISQFATCHDIGKLALPVNILQKNTTLASNEREQVHNHIESGVTLLNDVIEKLGTPHHPCLAVLREIVAYHHEFLDGSGYPFGLTSEQIPIPARIISVANIFDALTTHRPYKQAQSIPHALLELEKMVSEGKLDRHCVNALRESQEELKTIIEQFPERDPKDSGVTH</sequence>
<dbReference type="SUPFAM" id="SSF109604">
    <property type="entry name" value="HD-domain/PDEase-like"/>
    <property type="match status" value="1"/>
</dbReference>
<evidence type="ECO:0000313" key="2">
    <source>
        <dbReference type="EMBL" id="KQB00131.1"/>
    </source>
</evidence>
<reference evidence="2 3" key="1">
    <citation type="journal article" date="2015" name="Genome Biol. Evol.">
        <title>The Dynamics of Genetic Interactions between Vibrio metoecus and Vibrio cholerae, Two Close Relatives Co-Occurring in the Environment.</title>
        <authorList>
            <person name="Orata F.D."/>
            <person name="Kirchberger P.C."/>
            <person name="Meheust R."/>
            <person name="Barlow E.J."/>
            <person name="Tarr C.L."/>
            <person name="Boucher Y."/>
        </authorList>
    </citation>
    <scope>NUCLEOTIDE SEQUENCE [LARGE SCALE GENOMIC DNA]</scope>
    <source>
        <strain evidence="2 3">YB5B04</strain>
    </source>
</reference>
<dbReference type="EMBL" id="LBGP01000018">
    <property type="protein sequence ID" value="KQB00131.1"/>
    <property type="molecule type" value="Genomic_DNA"/>
</dbReference>
<dbReference type="PROSITE" id="PS51832">
    <property type="entry name" value="HD_GYP"/>
    <property type="match status" value="1"/>
</dbReference>
<dbReference type="Gene3D" id="3.30.450.40">
    <property type="match status" value="1"/>
</dbReference>
<dbReference type="OrthoDB" id="6210373at2"/>
<dbReference type="PANTHER" id="PTHR45228:SF1">
    <property type="entry name" value="CYCLIC DI-GMP PHOSPHODIESTERASE TM_0186"/>
    <property type="match status" value="1"/>
</dbReference>
<dbReference type="PATRIC" id="fig|1481663.12.peg.1780"/>
<dbReference type="Gene3D" id="1.10.3210.10">
    <property type="entry name" value="Hypothetical protein af1432"/>
    <property type="match status" value="1"/>
</dbReference>
<dbReference type="InterPro" id="IPR037522">
    <property type="entry name" value="HD_GYP_dom"/>
</dbReference>
<feature type="domain" description="HD-GYP" evidence="1">
    <location>
        <begin position="165"/>
        <end position="374"/>
    </location>
</feature>
<dbReference type="InterPro" id="IPR029016">
    <property type="entry name" value="GAF-like_dom_sf"/>
</dbReference>
<dbReference type="InterPro" id="IPR052020">
    <property type="entry name" value="Cyclic_di-GMP/3'3'-cGAMP_PDE"/>
</dbReference>
<dbReference type="Pfam" id="PF13487">
    <property type="entry name" value="HD_5"/>
    <property type="match status" value="1"/>
</dbReference>
<protein>
    <submittedName>
        <fullName evidence="2">Phosphohydrolase</fullName>
    </submittedName>
</protein>
<dbReference type="RefSeq" id="WP_055065098.1">
    <property type="nucleotide sequence ID" value="NZ_CP129421.1"/>
</dbReference>
<accession>A0A0N8VA40</accession>